<accession>A0ABT7VUB5</accession>
<comment type="caution">
    <text evidence="2">The sequence shown here is derived from an EMBL/GenBank/DDBJ whole genome shotgun (WGS) entry which is preliminary data.</text>
</comment>
<dbReference type="Pfam" id="PF01850">
    <property type="entry name" value="PIN"/>
    <property type="match status" value="1"/>
</dbReference>
<dbReference type="EMBL" id="JAUCGM010000471">
    <property type="protein sequence ID" value="MDM8563143.1"/>
    <property type="molecule type" value="Genomic_DNA"/>
</dbReference>
<organism evidence="2 3">
    <name type="scientific">Candidatus Marithioploca araucensis</name>
    <dbReference type="NCBI Taxonomy" id="70273"/>
    <lineage>
        <taxon>Bacteria</taxon>
        <taxon>Pseudomonadati</taxon>
        <taxon>Pseudomonadota</taxon>
        <taxon>Gammaproteobacteria</taxon>
        <taxon>Thiotrichales</taxon>
        <taxon>Thiotrichaceae</taxon>
        <taxon>Candidatus Marithioploca</taxon>
    </lineage>
</organism>
<reference evidence="2" key="1">
    <citation type="submission" date="2023-06" db="EMBL/GenBank/DDBJ databases">
        <title>Uncultivated large filamentous bacteria from sulfidic sediments reveal new species and different genomic features in energy metabolism and defense.</title>
        <authorList>
            <person name="Fonseca A."/>
        </authorList>
    </citation>
    <scope>NUCLEOTIDE SEQUENCE</scope>
    <source>
        <strain evidence="2">HSG4</strain>
    </source>
</reference>
<dbReference type="InterPro" id="IPR029060">
    <property type="entry name" value="PIN-like_dom_sf"/>
</dbReference>
<dbReference type="InterPro" id="IPR002716">
    <property type="entry name" value="PIN_dom"/>
</dbReference>
<dbReference type="Proteomes" id="UP001171945">
    <property type="component" value="Unassembled WGS sequence"/>
</dbReference>
<keyword evidence="3" id="KW-1185">Reference proteome</keyword>
<gene>
    <name evidence="2" type="ORF">QUF54_07300</name>
</gene>
<name>A0ABT7VUB5_9GAMM</name>
<evidence type="ECO:0000313" key="2">
    <source>
        <dbReference type="EMBL" id="MDM8563143.1"/>
    </source>
</evidence>
<protein>
    <submittedName>
        <fullName evidence="2">Type II toxin-antitoxin system VapC family toxin</fullName>
    </submittedName>
</protein>
<evidence type="ECO:0000313" key="3">
    <source>
        <dbReference type="Proteomes" id="UP001171945"/>
    </source>
</evidence>
<evidence type="ECO:0000259" key="1">
    <source>
        <dbReference type="Pfam" id="PF01850"/>
    </source>
</evidence>
<proteinExistence type="predicted"/>
<dbReference type="CDD" id="cd18686">
    <property type="entry name" value="PIN_VapC-like"/>
    <property type="match status" value="1"/>
</dbReference>
<dbReference type="Gene3D" id="3.40.50.1010">
    <property type="entry name" value="5'-nuclease"/>
    <property type="match status" value="1"/>
</dbReference>
<feature type="domain" description="PIN" evidence="1">
    <location>
        <begin position="6"/>
        <end position="118"/>
    </location>
</feature>
<dbReference type="SUPFAM" id="SSF88723">
    <property type="entry name" value="PIN domain-like"/>
    <property type="match status" value="1"/>
</dbReference>
<sequence length="126" mass="14305">MNGQFLIDTCGWIEWLTNGVLVEQFTPYFKQPSNIIVPTVLQYELYKWVCREQNEIEAQSIITISKQSKVIPLDTSLALLAAKLASQYKLSVADALIYATAQHKEAELITSDNHFFNLPGVCYFSK</sequence>